<dbReference type="SUPFAM" id="SSF161098">
    <property type="entry name" value="MetI-like"/>
    <property type="match status" value="1"/>
</dbReference>
<keyword evidence="5 7" id="KW-1133">Transmembrane helix</keyword>
<feature type="transmembrane region" description="Helical" evidence="7">
    <location>
        <begin position="214"/>
        <end position="239"/>
    </location>
</feature>
<evidence type="ECO:0000256" key="5">
    <source>
        <dbReference type="ARBA" id="ARBA00022989"/>
    </source>
</evidence>
<dbReference type="InterPro" id="IPR000515">
    <property type="entry name" value="MetI-like"/>
</dbReference>
<dbReference type="PROSITE" id="PS50928">
    <property type="entry name" value="ABC_TM1"/>
    <property type="match status" value="1"/>
</dbReference>
<dbReference type="Gene3D" id="1.10.3720.10">
    <property type="entry name" value="MetI-like"/>
    <property type="match status" value="1"/>
</dbReference>
<dbReference type="InterPro" id="IPR035906">
    <property type="entry name" value="MetI-like_sf"/>
</dbReference>
<keyword evidence="10" id="KW-1185">Reference proteome</keyword>
<evidence type="ECO:0000313" key="9">
    <source>
        <dbReference type="EMBL" id="WYY26569.1"/>
    </source>
</evidence>
<evidence type="ECO:0000256" key="4">
    <source>
        <dbReference type="ARBA" id="ARBA00022692"/>
    </source>
</evidence>
<comment type="similarity">
    <text evidence="7">Belongs to the binding-protein-dependent transport system permease family.</text>
</comment>
<evidence type="ECO:0000256" key="6">
    <source>
        <dbReference type="ARBA" id="ARBA00023136"/>
    </source>
</evidence>
<dbReference type="Pfam" id="PF00528">
    <property type="entry name" value="BPD_transp_1"/>
    <property type="match status" value="1"/>
</dbReference>
<feature type="transmembrane region" description="Helical" evidence="7">
    <location>
        <begin position="107"/>
        <end position="132"/>
    </location>
</feature>
<keyword evidence="6 7" id="KW-0472">Membrane</keyword>
<keyword evidence="3" id="KW-1003">Cell membrane</keyword>
<evidence type="ECO:0000256" key="1">
    <source>
        <dbReference type="ARBA" id="ARBA00004651"/>
    </source>
</evidence>
<sequence>MFEIISQKKNKHWFYLTPALIVLSIFTFFPLIKVCVISMTCYKQFYDVFEGFTFENYVKVCRDEEFQCALRNTLLLVLFTVPISIFVALLIALALNNIKNYFFKNTFKFFFFFPLISNSIVMGMIFSILFYYNSGLLTNKPTGLFNSFINMFGVSSCDWTGRTAPYINKMFVLILYNIWVRLPFKIFIFILALENIDKSYYHAAKIDGASKWRIFTKITCPLIMPIFFYQFIIEMIAVFKEYDSVVGLFGDDPGFKMRTIVGYIYNQLSSSAHDFYSKGTVAAMILFVIFIFFTIMSVIIFRKQQIN</sequence>
<dbReference type="CDD" id="cd06261">
    <property type="entry name" value="TM_PBP2"/>
    <property type="match status" value="1"/>
</dbReference>
<feature type="transmembrane region" description="Helical" evidence="7">
    <location>
        <begin position="74"/>
        <end position="95"/>
    </location>
</feature>
<dbReference type="RefSeq" id="WP_341266467.1">
    <property type="nucleotide sequence ID" value="NZ_CP146843.1"/>
</dbReference>
<evidence type="ECO:0000256" key="3">
    <source>
        <dbReference type="ARBA" id="ARBA00022475"/>
    </source>
</evidence>
<keyword evidence="2 7" id="KW-0813">Transport</keyword>
<feature type="transmembrane region" description="Helical" evidence="7">
    <location>
        <begin position="170"/>
        <end position="193"/>
    </location>
</feature>
<dbReference type="PANTHER" id="PTHR30193">
    <property type="entry name" value="ABC TRANSPORTER PERMEASE PROTEIN"/>
    <property type="match status" value="1"/>
</dbReference>
<feature type="domain" description="ABC transmembrane type-1" evidence="8">
    <location>
        <begin position="70"/>
        <end position="297"/>
    </location>
</feature>
<comment type="subcellular location">
    <subcellularLocation>
        <location evidence="1 7">Cell membrane</location>
        <topology evidence="1 7">Multi-pass membrane protein</topology>
    </subcellularLocation>
</comment>
<reference evidence="9" key="1">
    <citation type="submission" date="2024-03" db="EMBL/GenBank/DDBJ databases">
        <title>The Complete Genome of 'Candidatus Phytoplasma fraxini' AshY1 from the Ash Yellows Group.</title>
        <authorList>
            <person name="Boehm J.W."/>
            <person name="Huettel B."/>
            <person name="Schneider B."/>
            <person name="Kube M."/>
        </authorList>
    </citation>
    <scope>NUCLEOTIDE SEQUENCE [LARGE SCALE GENOMIC DNA]</scope>
    <source>
        <strain evidence="9">AshY1</strain>
    </source>
</reference>
<organism evidence="9 10">
    <name type="scientific">Ash yellows phytoplasma</name>
    <dbReference type="NCBI Taxonomy" id="35780"/>
    <lineage>
        <taxon>Bacteria</taxon>
        <taxon>Bacillati</taxon>
        <taxon>Mycoplasmatota</taxon>
        <taxon>Mollicutes</taxon>
        <taxon>Acholeplasmatales</taxon>
        <taxon>Acholeplasmataceae</taxon>
        <taxon>Candidatus Phytoplasma</taxon>
        <taxon>16SrVII (Ash yellows group)</taxon>
    </lineage>
</organism>
<protein>
    <submittedName>
        <fullName evidence="9">Carbohydrate ABC transport system, permease component (MalG)</fullName>
    </submittedName>
</protein>
<evidence type="ECO:0000256" key="2">
    <source>
        <dbReference type="ARBA" id="ARBA00022448"/>
    </source>
</evidence>
<proteinExistence type="inferred from homology"/>
<accession>A0ABZ2U8H2</accession>
<dbReference type="InterPro" id="IPR051393">
    <property type="entry name" value="ABC_transporter_permease"/>
</dbReference>
<evidence type="ECO:0000256" key="7">
    <source>
        <dbReference type="RuleBase" id="RU363032"/>
    </source>
</evidence>
<dbReference type="PANTHER" id="PTHR30193:SF37">
    <property type="entry name" value="INNER MEMBRANE ABC TRANSPORTER PERMEASE PROTEIN YCJO"/>
    <property type="match status" value="1"/>
</dbReference>
<evidence type="ECO:0000313" key="10">
    <source>
        <dbReference type="Proteomes" id="UP001484199"/>
    </source>
</evidence>
<dbReference type="EMBL" id="CP146843">
    <property type="protein sequence ID" value="WYY26569.1"/>
    <property type="molecule type" value="Genomic_DNA"/>
</dbReference>
<evidence type="ECO:0000259" key="8">
    <source>
        <dbReference type="PROSITE" id="PS50928"/>
    </source>
</evidence>
<name>A0ABZ2U8H2_ASHYP</name>
<feature type="transmembrane region" description="Helical" evidence="7">
    <location>
        <begin position="281"/>
        <end position="301"/>
    </location>
</feature>
<keyword evidence="4 7" id="KW-0812">Transmembrane</keyword>
<feature type="transmembrane region" description="Helical" evidence="7">
    <location>
        <begin position="12"/>
        <end position="32"/>
    </location>
</feature>
<dbReference type="Proteomes" id="UP001484199">
    <property type="component" value="Chromosome"/>
</dbReference>
<gene>
    <name evidence="9" type="primary">malG</name>
    <name evidence="9" type="ORF">AshY1_04620</name>
</gene>